<reference evidence="1 2" key="1">
    <citation type="submission" date="2017-07" db="EMBL/GenBank/DDBJ databases">
        <title>Whole genome sequence of Azospirillum brasilense 2A1, a potential biofertilizer strain.</title>
        <authorList>
            <person name="Fontana C.A."/>
            <person name="Toffoli L.M."/>
            <person name="Salazar S.M."/>
            <person name="Puglisi E."/>
            <person name="Pedraza R."/>
            <person name="Bassi D."/>
            <person name="Cocconcelli P.S."/>
        </authorList>
    </citation>
    <scope>NUCLEOTIDE SEQUENCE [LARGE SCALE GENOMIC DNA]</scope>
    <source>
        <strain evidence="1 2">2A1</strain>
        <plasmid evidence="1">unnamed</plasmid>
    </source>
</reference>
<proteinExistence type="predicted"/>
<keyword evidence="1" id="KW-0614">Plasmid</keyword>
<dbReference type="EMBL" id="NOWT01000056">
    <property type="protein sequence ID" value="OYD80430.1"/>
    <property type="molecule type" value="Genomic_DNA"/>
</dbReference>
<dbReference type="Proteomes" id="UP000215367">
    <property type="component" value="Unassembled WGS sequence"/>
</dbReference>
<organism evidence="1 2">
    <name type="scientific">Azospirillum brasilense</name>
    <dbReference type="NCBI Taxonomy" id="192"/>
    <lineage>
        <taxon>Bacteria</taxon>
        <taxon>Pseudomonadati</taxon>
        <taxon>Pseudomonadota</taxon>
        <taxon>Alphaproteobacteria</taxon>
        <taxon>Rhodospirillales</taxon>
        <taxon>Azospirillaceae</taxon>
        <taxon>Azospirillum</taxon>
    </lineage>
</organism>
<protein>
    <submittedName>
        <fullName evidence="1">Uncharacterized protein</fullName>
    </submittedName>
</protein>
<gene>
    <name evidence="1" type="ORF">CHT98_31185</name>
</gene>
<dbReference type="AlphaFoldDB" id="A0A235H3L5"/>
<sequence>MTIHAKIKAIDPAKRHVTLEERTGKPVTVLAAPDVRLEMLKVGDTVNVDYYRSVAFVISLPGSPVPEDAIKQAITRPVEAPGGVGIQVTRVSGLVVGIDVEAHSLDLVNPQGGEIYTINVTDPERQAALPALKVGDTITATVSEALAVAITPAPKSLF</sequence>
<geneLocation type="plasmid" evidence="1">
    <name>unnamed</name>
</geneLocation>
<evidence type="ECO:0000313" key="2">
    <source>
        <dbReference type="Proteomes" id="UP000215367"/>
    </source>
</evidence>
<accession>A0A235H3L5</accession>
<comment type="caution">
    <text evidence="1">The sequence shown here is derived from an EMBL/GenBank/DDBJ whole genome shotgun (WGS) entry which is preliminary data.</text>
</comment>
<evidence type="ECO:0000313" key="1">
    <source>
        <dbReference type="EMBL" id="OYD80430.1"/>
    </source>
</evidence>
<name>A0A235H3L5_AZOBR</name>
<dbReference type="RefSeq" id="WP_094307233.1">
    <property type="nucleotide sequence ID" value="NZ_NOWT01000056.1"/>
</dbReference>